<proteinExistence type="predicted"/>
<sequence length="117" mass="12366">MALKKRICSIGRTAKISLTALALAAVAPATATAAPAPAPAAIPAADSIQASYNCSYTRVSDERATVTCTVRSGAIRLRVRCSDGRVIVTPWWNPGTWYVVIDCYPAEITGIWIDSLG</sequence>
<evidence type="ECO:0000256" key="1">
    <source>
        <dbReference type="SAM" id="SignalP"/>
    </source>
</evidence>
<accession>A0A1H5BIP8</accession>
<feature type="signal peptide" evidence="1">
    <location>
        <begin position="1"/>
        <end position="33"/>
    </location>
</feature>
<evidence type="ECO:0008006" key="4">
    <source>
        <dbReference type="Google" id="ProtNLM"/>
    </source>
</evidence>
<keyword evidence="1" id="KW-0732">Signal</keyword>
<organism evidence="2 3">
    <name type="scientific">Amycolatopsis tolypomycina</name>
    <dbReference type="NCBI Taxonomy" id="208445"/>
    <lineage>
        <taxon>Bacteria</taxon>
        <taxon>Bacillati</taxon>
        <taxon>Actinomycetota</taxon>
        <taxon>Actinomycetes</taxon>
        <taxon>Pseudonocardiales</taxon>
        <taxon>Pseudonocardiaceae</taxon>
        <taxon>Amycolatopsis</taxon>
    </lineage>
</organism>
<reference evidence="3" key="1">
    <citation type="submission" date="2016-10" db="EMBL/GenBank/DDBJ databases">
        <authorList>
            <person name="Varghese N."/>
            <person name="Submissions S."/>
        </authorList>
    </citation>
    <scope>NUCLEOTIDE SEQUENCE [LARGE SCALE GENOMIC DNA]</scope>
    <source>
        <strain evidence="3">DSM 44544</strain>
    </source>
</reference>
<protein>
    <recommendedName>
        <fullName evidence="4">Secreted protein</fullName>
    </recommendedName>
</protein>
<keyword evidence="3" id="KW-1185">Reference proteome</keyword>
<name>A0A1H5BIP8_9PSEU</name>
<evidence type="ECO:0000313" key="3">
    <source>
        <dbReference type="Proteomes" id="UP000199622"/>
    </source>
</evidence>
<dbReference type="AlphaFoldDB" id="A0A1H5BIP8"/>
<evidence type="ECO:0000313" key="2">
    <source>
        <dbReference type="EMBL" id="SED54255.1"/>
    </source>
</evidence>
<dbReference type="RefSeq" id="WP_091317518.1">
    <property type="nucleotide sequence ID" value="NZ_FNSO01000004.1"/>
</dbReference>
<dbReference type="EMBL" id="FNSO01000004">
    <property type="protein sequence ID" value="SED54255.1"/>
    <property type="molecule type" value="Genomic_DNA"/>
</dbReference>
<gene>
    <name evidence="2" type="ORF">SAMN04489727_8298</name>
</gene>
<dbReference type="OrthoDB" id="3482644at2"/>
<feature type="chain" id="PRO_5011668243" description="Secreted protein" evidence="1">
    <location>
        <begin position="34"/>
        <end position="117"/>
    </location>
</feature>
<dbReference type="Proteomes" id="UP000199622">
    <property type="component" value="Unassembled WGS sequence"/>
</dbReference>